<dbReference type="PROSITE" id="PS50835">
    <property type="entry name" value="IG_LIKE"/>
    <property type="match status" value="2"/>
</dbReference>
<dbReference type="FunFam" id="2.60.40.10:FF:001606">
    <property type="entry name" value="uncharacterized protein LOC108091111"/>
    <property type="match status" value="1"/>
</dbReference>
<dbReference type="AlphaFoldDB" id="A0A2M4CIH9"/>
<sequence length="724" mass="79273">MGVVHVKSVYHRFFTISSMHRPPLCEWCAMLRSHRVDRSGSRSGTLVTVESATATNGTEITQCPADNDNLWWVNVFMSAFVCGAGDQRVLSVSISGPAVDEDGTSDNVGSEQNNVNYANDTGMKSLRCLIHQCNSVALATIVFLLMAMIDVQEQTMLTEHPPLTTEDVPDSKQIISNSRIQSSTMSPPLSSPSSVVSIPASSAQTPEASSSSSSSSSSLSATGLSVPTLQMVTLSFPSPLPVSAESLVQGVTAAGTDVPSTSPRLQQGESFGVAEALAQGTVTTTDALTSGTGLLPSEHNTTAGFRSESTVFQYEDSSAHTRHTTFRPLLIPTLPEVRRSRIVHSMPYQSKHHHERHWGPFFEEPVNVTSGAALQVGYHLSTEAILNCRVGMLKDKTVMWIRRTTDKVSLLTVGNNTYSGDPRIKVKFQYPNNWRLHIKPIKSDDAGLYMCQVSTHPPRVFATNLTVLEPAVRIVDEMGYEFYDRYYKLGSTIDISCQVSMAYLASLPAATPTTPSHQLQRPKAVAAVPPPANVLSGDELSKYDSRHSKESNKWSDTTDSGLISWSKDGAELPKDIKLSFSGTKQWLISRISILQANRVHNGVYNCTVAGKQSSSAQVQPITDLMATFIITTMKLSRLQLILSSPKTGGYWGNVDTGARFHTMKPHFTSEENGATQQHYGVDNGTHKAVNEMARKFHVHLHNINTSTYSGIRIERLRNRKERDK</sequence>
<dbReference type="InterPro" id="IPR007110">
    <property type="entry name" value="Ig-like_dom"/>
</dbReference>
<dbReference type="Gene3D" id="2.60.40.10">
    <property type="entry name" value="Immunoglobulins"/>
    <property type="match status" value="2"/>
</dbReference>
<evidence type="ECO:0000256" key="1">
    <source>
        <dbReference type="SAM" id="MobiDB-lite"/>
    </source>
</evidence>
<feature type="compositionally biased region" description="Low complexity" evidence="1">
    <location>
        <begin position="182"/>
        <end position="220"/>
    </location>
</feature>
<dbReference type="InterPro" id="IPR013151">
    <property type="entry name" value="Immunoglobulin_dom"/>
</dbReference>
<feature type="domain" description="Ig-like" evidence="2">
    <location>
        <begin position="360"/>
        <end position="466"/>
    </location>
</feature>
<organism evidence="3">
    <name type="scientific">Anopheles darlingi</name>
    <name type="common">Mosquito</name>
    <dbReference type="NCBI Taxonomy" id="43151"/>
    <lineage>
        <taxon>Eukaryota</taxon>
        <taxon>Metazoa</taxon>
        <taxon>Ecdysozoa</taxon>
        <taxon>Arthropoda</taxon>
        <taxon>Hexapoda</taxon>
        <taxon>Insecta</taxon>
        <taxon>Pterygota</taxon>
        <taxon>Neoptera</taxon>
        <taxon>Endopterygota</taxon>
        <taxon>Diptera</taxon>
        <taxon>Nematocera</taxon>
        <taxon>Culicoidea</taxon>
        <taxon>Culicidae</taxon>
        <taxon>Anophelinae</taxon>
        <taxon>Anopheles</taxon>
    </lineage>
</organism>
<dbReference type="InterPro" id="IPR003598">
    <property type="entry name" value="Ig_sub2"/>
</dbReference>
<dbReference type="EMBL" id="GGFL01000773">
    <property type="protein sequence ID" value="MBW64951.1"/>
    <property type="molecule type" value="Transcribed_RNA"/>
</dbReference>
<name>A0A2M4CIH9_ANODA</name>
<dbReference type="SMART" id="SM00409">
    <property type="entry name" value="IG"/>
    <property type="match status" value="2"/>
</dbReference>
<evidence type="ECO:0000313" key="3">
    <source>
        <dbReference type="EMBL" id="MBW64951.1"/>
    </source>
</evidence>
<reference evidence="3" key="1">
    <citation type="submission" date="2018-01" db="EMBL/GenBank/DDBJ databases">
        <title>An insight into the sialome of Amazonian anophelines.</title>
        <authorList>
            <person name="Ribeiro J.M."/>
            <person name="Scarpassa V."/>
            <person name="Calvo E."/>
        </authorList>
    </citation>
    <scope>NUCLEOTIDE SEQUENCE</scope>
</reference>
<dbReference type="InterPro" id="IPR036179">
    <property type="entry name" value="Ig-like_dom_sf"/>
</dbReference>
<feature type="compositionally biased region" description="Basic and acidic residues" evidence="1">
    <location>
        <begin position="539"/>
        <end position="553"/>
    </location>
</feature>
<dbReference type="SUPFAM" id="SSF48726">
    <property type="entry name" value="Immunoglobulin"/>
    <property type="match status" value="2"/>
</dbReference>
<feature type="domain" description="Ig-like" evidence="2">
    <location>
        <begin position="522"/>
        <end position="622"/>
    </location>
</feature>
<dbReference type="CDD" id="cd00096">
    <property type="entry name" value="Ig"/>
    <property type="match status" value="1"/>
</dbReference>
<dbReference type="InterPro" id="IPR013783">
    <property type="entry name" value="Ig-like_fold"/>
</dbReference>
<evidence type="ECO:0000259" key="2">
    <source>
        <dbReference type="PROSITE" id="PS50835"/>
    </source>
</evidence>
<dbReference type="VEuPathDB" id="VectorBase:ADAR2_007224"/>
<dbReference type="SMART" id="SM00408">
    <property type="entry name" value="IGc2"/>
    <property type="match status" value="1"/>
</dbReference>
<dbReference type="GO" id="GO:0050808">
    <property type="term" value="P:synapse organization"/>
    <property type="evidence" value="ECO:0007669"/>
    <property type="project" value="TreeGrafter"/>
</dbReference>
<dbReference type="VEuPathDB" id="VectorBase:ADAC003167"/>
<dbReference type="InterPro" id="IPR037448">
    <property type="entry name" value="Zig-8"/>
</dbReference>
<proteinExistence type="predicted"/>
<protein>
    <recommendedName>
        <fullName evidence="2">Ig-like domain-containing protein</fullName>
    </recommendedName>
</protein>
<dbReference type="PANTHER" id="PTHR23279:SF3">
    <property type="entry name" value="DEFECTIVE PROBOSCIS EXTENSION RESPONSE 18"/>
    <property type="match status" value="1"/>
</dbReference>
<dbReference type="GO" id="GO:0032589">
    <property type="term" value="C:neuron projection membrane"/>
    <property type="evidence" value="ECO:0007669"/>
    <property type="project" value="TreeGrafter"/>
</dbReference>
<feature type="region of interest" description="Disordered" evidence="1">
    <location>
        <begin position="179"/>
        <end position="220"/>
    </location>
</feature>
<dbReference type="InterPro" id="IPR003599">
    <property type="entry name" value="Ig_sub"/>
</dbReference>
<feature type="region of interest" description="Disordered" evidence="1">
    <location>
        <begin position="527"/>
        <end position="554"/>
    </location>
</feature>
<dbReference type="PANTHER" id="PTHR23279">
    <property type="entry name" value="DEFECTIVE PROBOSCIS EXTENSION RESPONSE DPR -RELATED"/>
    <property type="match status" value="1"/>
</dbReference>
<accession>A0A2M4CIH9</accession>
<dbReference type="Pfam" id="PF00047">
    <property type="entry name" value="ig"/>
    <property type="match status" value="1"/>
</dbReference>